<dbReference type="KEGG" id="ccin:107274148"/>
<dbReference type="PANTHER" id="PTHR46263:SF1">
    <property type="entry name" value="ARMADILLO REPEAT-CONTAINING PROTEIN 7"/>
    <property type="match status" value="1"/>
</dbReference>
<proteinExistence type="predicted"/>
<organism evidence="1 2">
    <name type="scientific">Cephus cinctus</name>
    <name type="common">Wheat stem sawfly</name>
    <dbReference type="NCBI Taxonomy" id="211228"/>
    <lineage>
        <taxon>Eukaryota</taxon>
        <taxon>Metazoa</taxon>
        <taxon>Ecdysozoa</taxon>
        <taxon>Arthropoda</taxon>
        <taxon>Hexapoda</taxon>
        <taxon>Insecta</taxon>
        <taxon>Pterygota</taxon>
        <taxon>Neoptera</taxon>
        <taxon>Endopterygota</taxon>
        <taxon>Hymenoptera</taxon>
        <taxon>Cephoidea</taxon>
        <taxon>Cephidae</taxon>
        <taxon>Cephus</taxon>
    </lineage>
</organism>
<dbReference type="Proteomes" id="UP000694920">
    <property type="component" value="Unplaced"/>
</dbReference>
<reference evidence="2" key="1">
    <citation type="submission" date="2025-08" db="UniProtKB">
        <authorList>
            <consortium name="RefSeq"/>
        </authorList>
    </citation>
    <scope>IDENTIFICATION</scope>
</reference>
<gene>
    <name evidence="2" type="primary">LOC107274148</name>
</gene>
<evidence type="ECO:0000313" key="1">
    <source>
        <dbReference type="Proteomes" id="UP000694920"/>
    </source>
</evidence>
<dbReference type="RefSeq" id="XP_015608411.1">
    <property type="nucleotide sequence ID" value="XM_015752925.2"/>
</dbReference>
<dbReference type="InterPro" id="IPR042462">
    <property type="entry name" value="ARMC7"/>
</dbReference>
<protein>
    <submittedName>
        <fullName evidence="2">Armadillo repeat-containing protein 7 isoform X2</fullName>
    </submittedName>
</protein>
<evidence type="ECO:0000313" key="2">
    <source>
        <dbReference type="RefSeq" id="XP_015608411.1"/>
    </source>
</evidence>
<dbReference type="SUPFAM" id="SSF48371">
    <property type="entry name" value="ARM repeat"/>
    <property type="match status" value="1"/>
</dbReference>
<dbReference type="Gene3D" id="1.25.10.10">
    <property type="entry name" value="Leucine-rich Repeat Variant"/>
    <property type="match status" value="1"/>
</dbReference>
<sequence>MFSRKQQLIDRTGKDGVGRYDFLRLLVVEFNTTKSQEAKEQVLANLANFAYDPVNYEYIRQLHIIDLFFAVITENNITLIRFAIGGICNLCLDPENKAYIIRNNGVASILTLLSSSDEETVLSTITTLIFLITPASKSEITSKNVIECMTRISESAGSTRLRNLATVFLNDYCKENELSESTEKAHIIT</sequence>
<dbReference type="AlphaFoldDB" id="A0AAJ7FU45"/>
<name>A0AAJ7FU45_CEPCN</name>
<dbReference type="PANTHER" id="PTHR46263">
    <property type="entry name" value="ARMADILLO REPEAT-CONTAINING PROTEIN 7"/>
    <property type="match status" value="1"/>
</dbReference>
<dbReference type="InterPro" id="IPR016024">
    <property type="entry name" value="ARM-type_fold"/>
</dbReference>
<accession>A0AAJ7FU45</accession>
<dbReference type="InterPro" id="IPR011989">
    <property type="entry name" value="ARM-like"/>
</dbReference>
<dbReference type="GeneID" id="107274148"/>
<keyword evidence="1" id="KW-1185">Reference proteome</keyword>